<dbReference type="InterPro" id="IPR001486">
    <property type="entry name" value="Hemoglobin_trunc"/>
</dbReference>
<dbReference type="Gene3D" id="1.10.490.10">
    <property type="entry name" value="Globins"/>
    <property type="match status" value="1"/>
</dbReference>
<dbReference type="EMBL" id="FNQP01000005">
    <property type="protein sequence ID" value="SEA18488.1"/>
    <property type="molecule type" value="Genomic_DNA"/>
</dbReference>
<dbReference type="GO" id="GO:0005344">
    <property type="term" value="F:oxygen carrier activity"/>
    <property type="evidence" value="ECO:0007669"/>
    <property type="project" value="InterPro"/>
</dbReference>
<organism evidence="6 7">
    <name type="scientific">Thiothrix caldifontis</name>
    <dbReference type="NCBI Taxonomy" id="525918"/>
    <lineage>
        <taxon>Bacteria</taxon>
        <taxon>Pseudomonadati</taxon>
        <taxon>Pseudomonadota</taxon>
        <taxon>Gammaproteobacteria</taxon>
        <taxon>Thiotrichales</taxon>
        <taxon>Thiotrichaceae</taxon>
        <taxon>Thiothrix</taxon>
    </lineage>
</organism>
<keyword evidence="7" id="KW-1185">Reference proteome</keyword>
<sequence>MNLPTITHYDLLGGEEGVLRLVNRFYDLMDELPEAWELRKIHPQDLQSARDKLFKFLSGWLGGPGLYEAEYGHPRLRMRHAPFPVDIQMRDQWLMCMNVALDEQVTDELFKMQLKSAFANVADHMRNRTN</sequence>
<dbReference type="RefSeq" id="WP_093066120.1">
    <property type="nucleotide sequence ID" value="NZ_FNQP01000005.1"/>
</dbReference>
<evidence type="ECO:0000313" key="7">
    <source>
        <dbReference type="Proteomes" id="UP000199397"/>
    </source>
</evidence>
<dbReference type="STRING" id="525918.SAMN05660964_01050"/>
<dbReference type="Proteomes" id="UP000199397">
    <property type="component" value="Unassembled WGS sequence"/>
</dbReference>
<dbReference type="GO" id="GO:0019825">
    <property type="term" value="F:oxygen binding"/>
    <property type="evidence" value="ECO:0007669"/>
    <property type="project" value="InterPro"/>
</dbReference>
<evidence type="ECO:0000256" key="1">
    <source>
        <dbReference type="ARBA" id="ARBA00022448"/>
    </source>
</evidence>
<evidence type="ECO:0000256" key="4">
    <source>
        <dbReference type="ARBA" id="ARBA00023004"/>
    </source>
</evidence>
<dbReference type="GO" id="GO:0020037">
    <property type="term" value="F:heme binding"/>
    <property type="evidence" value="ECO:0007669"/>
    <property type="project" value="InterPro"/>
</dbReference>
<dbReference type="PANTHER" id="PTHR47366">
    <property type="entry name" value="TWO-ON-TWO HEMOGLOBIN-3"/>
    <property type="match status" value="1"/>
</dbReference>
<dbReference type="OrthoDB" id="9790913at2"/>
<keyword evidence="4" id="KW-0408">Iron</keyword>
<evidence type="ECO:0000313" key="6">
    <source>
        <dbReference type="EMBL" id="SEA18488.1"/>
    </source>
</evidence>
<keyword evidence="2" id="KW-0349">Heme</keyword>
<dbReference type="CDD" id="cd14773">
    <property type="entry name" value="TrHb2_PhHbO-like_O"/>
    <property type="match status" value="1"/>
</dbReference>
<dbReference type="AlphaFoldDB" id="A0A1H3Z4S4"/>
<name>A0A1H3Z4S4_9GAMM</name>
<accession>A0A1H3Z4S4</accession>
<evidence type="ECO:0000256" key="5">
    <source>
        <dbReference type="ARBA" id="ARBA00034496"/>
    </source>
</evidence>
<comment type="similarity">
    <text evidence="5">Belongs to the truncated hemoglobin family. Group II subfamily.</text>
</comment>
<dbReference type="SUPFAM" id="SSF46458">
    <property type="entry name" value="Globin-like"/>
    <property type="match status" value="1"/>
</dbReference>
<reference evidence="6 7" key="1">
    <citation type="submission" date="2016-10" db="EMBL/GenBank/DDBJ databases">
        <authorList>
            <person name="de Groot N.N."/>
        </authorList>
    </citation>
    <scope>NUCLEOTIDE SEQUENCE [LARGE SCALE GENOMIC DNA]</scope>
    <source>
        <strain evidence="6 7">DSM 21228</strain>
    </source>
</reference>
<proteinExistence type="inferred from homology"/>
<gene>
    <name evidence="6" type="ORF">SAMN05660964_01050</name>
</gene>
<dbReference type="Pfam" id="PF01152">
    <property type="entry name" value="Bac_globin"/>
    <property type="match status" value="1"/>
</dbReference>
<dbReference type="PANTHER" id="PTHR47366:SF1">
    <property type="entry name" value="TWO-ON-TWO HEMOGLOBIN-3"/>
    <property type="match status" value="1"/>
</dbReference>
<keyword evidence="3" id="KW-0479">Metal-binding</keyword>
<evidence type="ECO:0000256" key="2">
    <source>
        <dbReference type="ARBA" id="ARBA00022617"/>
    </source>
</evidence>
<evidence type="ECO:0000256" key="3">
    <source>
        <dbReference type="ARBA" id="ARBA00022723"/>
    </source>
</evidence>
<dbReference type="InterPro" id="IPR044203">
    <property type="entry name" value="GlbO/GLB3-like"/>
</dbReference>
<keyword evidence="1" id="KW-0813">Transport</keyword>
<dbReference type="InterPro" id="IPR009050">
    <property type="entry name" value="Globin-like_sf"/>
</dbReference>
<dbReference type="GO" id="GO:0046872">
    <property type="term" value="F:metal ion binding"/>
    <property type="evidence" value="ECO:0007669"/>
    <property type="project" value="UniProtKB-KW"/>
</dbReference>
<dbReference type="InterPro" id="IPR012292">
    <property type="entry name" value="Globin/Proto"/>
</dbReference>
<protein>
    <submittedName>
        <fullName evidence="6">Hemoglobin</fullName>
    </submittedName>
</protein>